<protein>
    <recommendedName>
        <fullName evidence="5">Trm112p-domain-containing protein</fullName>
    </recommendedName>
</protein>
<dbReference type="STRING" id="1348612.A0A397HKF3"/>
<reference evidence="3 4" key="1">
    <citation type="submission" date="2018-08" db="EMBL/GenBank/DDBJ databases">
        <title>Genome and evolution of the arbuscular mycorrhizal fungus Diversispora epigaea (formerly Glomus versiforme) and its bacterial endosymbionts.</title>
        <authorList>
            <person name="Sun X."/>
            <person name="Fei Z."/>
            <person name="Harrison M."/>
        </authorList>
    </citation>
    <scope>NUCLEOTIDE SEQUENCE [LARGE SCALE GENOMIC DNA]</scope>
    <source>
        <strain evidence="3 4">IT104</strain>
    </source>
</reference>
<organism evidence="3 4">
    <name type="scientific">Diversispora epigaea</name>
    <dbReference type="NCBI Taxonomy" id="1348612"/>
    <lineage>
        <taxon>Eukaryota</taxon>
        <taxon>Fungi</taxon>
        <taxon>Fungi incertae sedis</taxon>
        <taxon>Mucoromycota</taxon>
        <taxon>Glomeromycotina</taxon>
        <taxon>Glomeromycetes</taxon>
        <taxon>Diversisporales</taxon>
        <taxon>Diversisporaceae</taxon>
        <taxon>Diversispora</taxon>
    </lineage>
</organism>
<dbReference type="InterPro" id="IPR039127">
    <property type="entry name" value="Trm112"/>
</dbReference>
<evidence type="ECO:0000313" key="3">
    <source>
        <dbReference type="EMBL" id="RHZ61864.1"/>
    </source>
</evidence>
<comment type="subunit">
    <text evidence="2">Interacts with TRM9.</text>
</comment>
<dbReference type="Gene3D" id="2.20.25.10">
    <property type="match status" value="1"/>
</dbReference>
<dbReference type="AlphaFoldDB" id="A0A397HKF3"/>
<dbReference type="FunFam" id="2.20.25.10:FF:000018">
    <property type="entry name" value="Multifunctional methyltransferase subunit TRM112-like B"/>
    <property type="match status" value="1"/>
</dbReference>
<dbReference type="GO" id="GO:0046982">
    <property type="term" value="F:protein heterodimerization activity"/>
    <property type="evidence" value="ECO:0007669"/>
    <property type="project" value="InterPro"/>
</dbReference>
<dbReference type="SUPFAM" id="SSF158997">
    <property type="entry name" value="Trm112p-like"/>
    <property type="match status" value="1"/>
</dbReference>
<dbReference type="CDD" id="cd21089">
    <property type="entry name" value="Trm112-like"/>
    <property type="match status" value="1"/>
</dbReference>
<dbReference type="OrthoDB" id="2187549at2759"/>
<dbReference type="InterPro" id="IPR005651">
    <property type="entry name" value="Trm112-like"/>
</dbReference>
<dbReference type="PANTHER" id="PTHR12773">
    <property type="entry name" value="UPF0315 PROTEIN-RELATED"/>
    <property type="match status" value="1"/>
</dbReference>
<comment type="caution">
    <text evidence="3">The sequence shown here is derived from an EMBL/GenBank/DDBJ whole genome shotgun (WGS) entry which is preliminary data.</text>
</comment>
<dbReference type="PANTHER" id="PTHR12773:SF0">
    <property type="entry name" value="MULTIFUNCTIONAL METHYLTRANSFERASE SUBUNIT TRM112-LIKE PROTEIN"/>
    <property type="match status" value="1"/>
</dbReference>
<proteinExistence type="inferred from homology"/>
<dbReference type="EMBL" id="PQFF01000315">
    <property type="protein sequence ID" value="RHZ61864.1"/>
    <property type="molecule type" value="Genomic_DNA"/>
</dbReference>
<name>A0A397HKF3_9GLOM</name>
<comment type="similarity">
    <text evidence="1">Belongs to the TRM112 family.</text>
</comment>
<gene>
    <name evidence="3" type="ORF">Glove_345g47</name>
</gene>
<dbReference type="GO" id="GO:0030488">
    <property type="term" value="P:tRNA methylation"/>
    <property type="evidence" value="ECO:0007669"/>
    <property type="project" value="TreeGrafter"/>
</dbReference>
<dbReference type="Proteomes" id="UP000266861">
    <property type="component" value="Unassembled WGS sequence"/>
</dbReference>
<evidence type="ECO:0000256" key="2">
    <source>
        <dbReference type="ARBA" id="ARBA00065633"/>
    </source>
</evidence>
<evidence type="ECO:0008006" key="5">
    <source>
        <dbReference type="Google" id="ProtNLM"/>
    </source>
</evidence>
<dbReference type="GO" id="GO:0070476">
    <property type="term" value="P:rRNA (guanine-N7)-methylation"/>
    <property type="evidence" value="ECO:0007669"/>
    <property type="project" value="TreeGrafter"/>
</dbReference>
<evidence type="ECO:0000256" key="1">
    <source>
        <dbReference type="ARBA" id="ARBA00007980"/>
    </source>
</evidence>
<dbReference type="Pfam" id="PF03966">
    <property type="entry name" value="Trm112p"/>
    <property type="match status" value="1"/>
</dbReference>
<evidence type="ECO:0000313" key="4">
    <source>
        <dbReference type="Proteomes" id="UP000266861"/>
    </source>
</evidence>
<accession>A0A397HKF3</accession>
<sequence>MRLVTHNMLQCHVRGCNVNNYPLQLSEVEIEIQETEFNSQFLRSMIRKLEWSALINSAREIGITTLPEVLPDDFDEDFLRNIHRVLLETHIQQGKMTCPNCNHVYLVRDGIPNMLLNESET</sequence>
<keyword evidence="4" id="KW-1185">Reference proteome</keyword>